<feature type="compositionally biased region" description="Basic and acidic residues" evidence="1">
    <location>
        <begin position="241"/>
        <end position="253"/>
    </location>
</feature>
<proteinExistence type="predicted"/>
<evidence type="ECO:0000313" key="3">
    <source>
        <dbReference type="Proteomes" id="UP001162131"/>
    </source>
</evidence>
<sequence length="292" mass="33647">MVDKEDPSLSFSQSIESFSQSISKNLTPRKVKKLLEDREKAKVVIKNIKHVMKEQGEHIKKQQNEYKKAISTLETQSFTTRFHAVAFKLELDAMRLISIRRKFDTLDLKLNFQKLIKNTVLAKRQEEAQIKASLSLYKSACTGIWSVIKNKSYEYLSQSFQALRLGPKPKASKNLKSRLEALKQERKKLRSQLRGSSKGQDDSQALQDSIEENKQLKEKLTSTEESVATFIREMTSLLEKHEPPGFRIPDAESPRPGLKVKKGKRPKARVPLISPERNEMARKHKNIKLQFD</sequence>
<organism evidence="2 3">
    <name type="scientific">Blepharisma stoltei</name>
    <dbReference type="NCBI Taxonomy" id="1481888"/>
    <lineage>
        <taxon>Eukaryota</taxon>
        <taxon>Sar</taxon>
        <taxon>Alveolata</taxon>
        <taxon>Ciliophora</taxon>
        <taxon>Postciliodesmatophora</taxon>
        <taxon>Heterotrichea</taxon>
        <taxon>Heterotrichida</taxon>
        <taxon>Blepharismidae</taxon>
        <taxon>Blepharisma</taxon>
    </lineage>
</organism>
<feature type="region of interest" description="Disordered" evidence="1">
    <location>
        <begin position="186"/>
        <end position="206"/>
    </location>
</feature>
<evidence type="ECO:0000313" key="2">
    <source>
        <dbReference type="EMBL" id="CAG9320152.1"/>
    </source>
</evidence>
<accession>A0AAU9IWT1</accession>
<comment type="caution">
    <text evidence="2">The sequence shown here is derived from an EMBL/GenBank/DDBJ whole genome shotgun (WGS) entry which is preliminary data.</text>
</comment>
<keyword evidence="3" id="KW-1185">Reference proteome</keyword>
<feature type="compositionally biased region" description="Basic residues" evidence="1">
    <location>
        <begin position="282"/>
        <end position="292"/>
    </location>
</feature>
<protein>
    <submittedName>
        <fullName evidence="2">Uncharacterized protein</fullName>
    </submittedName>
</protein>
<dbReference type="Proteomes" id="UP001162131">
    <property type="component" value="Unassembled WGS sequence"/>
</dbReference>
<feature type="region of interest" description="Disordered" evidence="1">
    <location>
        <begin position="241"/>
        <end position="292"/>
    </location>
</feature>
<feature type="compositionally biased region" description="Polar residues" evidence="1">
    <location>
        <begin position="193"/>
        <end position="206"/>
    </location>
</feature>
<name>A0AAU9IWT1_9CILI</name>
<dbReference type="AlphaFoldDB" id="A0AAU9IWT1"/>
<dbReference type="EMBL" id="CAJZBQ010000024">
    <property type="protein sequence ID" value="CAG9320152.1"/>
    <property type="molecule type" value="Genomic_DNA"/>
</dbReference>
<feature type="compositionally biased region" description="Basic residues" evidence="1">
    <location>
        <begin position="258"/>
        <end position="268"/>
    </location>
</feature>
<evidence type="ECO:0000256" key="1">
    <source>
        <dbReference type="SAM" id="MobiDB-lite"/>
    </source>
</evidence>
<gene>
    <name evidence="2" type="ORF">BSTOLATCC_MIC25387</name>
</gene>
<reference evidence="2" key="1">
    <citation type="submission" date="2021-09" db="EMBL/GenBank/DDBJ databases">
        <authorList>
            <consortium name="AG Swart"/>
            <person name="Singh M."/>
            <person name="Singh A."/>
            <person name="Seah K."/>
            <person name="Emmerich C."/>
        </authorList>
    </citation>
    <scope>NUCLEOTIDE SEQUENCE</scope>
    <source>
        <strain evidence="2">ATCC30299</strain>
    </source>
</reference>